<keyword evidence="8" id="KW-0496">Mitochondrion</keyword>
<protein>
    <recommendedName>
        <fullName evidence="9">NOL1/NOP2/Sun domain family member 4</fullName>
    </recommendedName>
</protein>
<evidence type="ECO:0000256" key="4">
    <source>
        <dbReference type="ARBA" id="ARBA00022679"/>
    </source>
</evidence>
<sequence length="383" mass="43198">MEVDVDDESLEMPELDAQQLDFPPPGRRNPRKQSGKKSLSKSKMKKLLKQELEKERKSNVFHSFSAFYEEQYGSARWSSLMACLLSKPRVACLVNKYCNESSVPPSTNSTRVPFLKLPVYESSALFPHPERDTHNVFDYYLMDAASVLVTEALDLEVGDKVLDLCAAPGGKTLGILQQLDLLQGALVANEPSPTRSKRLSKVISEYVPANLRTSIRVTRRNGIKWMEHDLYDKVLVDAPCSSERHLLHDPKELGTWTPRRTENCAKRQLALLFAALRAAKLYGRIVYSTCSLSQLENDSVISKALEKGKLDFEIIQKQWPVGERTEHGWIILPDVSQGWGPIYIAVLKKLSTKPELFEECVEDLEELQDTDGEPLLLLPGPES</sequence>
<dbReference type="Proteomes" id="UP000001514">
    <property type="component" value="Unassembled WGS sequence"/>
</dbReference>
<keyword evidence="6 11" id="KW-0694">RNA-binding</keyword>
<dbReference type="GO" id="GO:0008168">
    <property type="term" value="F:methyltransferase activity"/>
    <property type="evidence" value="ECO:0000318"/>
    <property type="project" value="GO_Central"/>
</dbReference>
<evidence type="ECO:0000259" key="13">
    <source>
        <dbReference type="PROSITE" id="PS51686"/>
    </source>
</evidence>
<dbReference type="PROSITE" id="PS51686">
    <property type="entry name" value="SAM_MT_RSMB_NOP"/>
    <property type="match status" value="1"/>
</dbReference>
<dbReference type="STRING" id="88036.D8TDZ3"/>
<dbReference type="SUPFAM" id="SSF53335">
    <property type="entry name" value="S-adenosyl-L-methionine-dependent methyltransferases"/>
    <property type="match status" value="1"/>
</dbReference>
<comment type="similarity">
    <text evidence="11">Belongs to the class I-like SAM-binding methyltransferase superfamily. RsmB/NOP family.</text>
</comment>
<keyword evidence="3 11" id="KW-0489">Methyltransferase</keyword>
<feature type="domain" description="SAM-dependent MTase RsmB/NOP-type" evidence="13">
    <location>
        <begin position="63"/>
        <end position="350"/>
    </location>
</feature>
<dbReference type="PANTHER" id="PTHR22808:SF3">
    <property type="entry name" value="5-METHYLCYTOSINE RRNA METHYLTRANSFERASE NSUN4"/>
    <property type="match status" value="1"/>
</dbReference>
<evidence type="ECO:0000256" key="9">
    <source>
        <dbReference type="ARBA" id="ARBA00042050"/>
    </source>
</evidence>
<feature type="compositionally biased region" description="Acidic residues" evidence="12">
    <location>
        <begin position="1"/>
        <end position="14"/>
    </location>
</feature>
<feature type="binding site" evidence="11">
    <location>
        <position position="190"/>
    </location>
    <ligand>
        <name>S-adenosyl-L-methionine</name>
        <dbReference type="ChEBI" id="CHEBI:59789"/>
    </ligand>
</feature>
<dbReference type="PANTHER" id="PTHR22808">
    <property type="entry name" value="NCL1 YEAST -RELATED NOL1/NOP2/FMU SUN DOMAIN-CONTAINING"/>
    <property type="match status" value="1"/>
</dbReference>
<evidence type="ECO:0000256" key="5">
    <source>
        <dbReference type="ARBA" id="ARBA00022691"/>
    </source>
</evidence>
<keyword evidence="5 11" id="KW-0949">S-adenosyl-L-methionine</keyword>
<dbReference type="Gene3D" id="3.40.50.150">
    <property type="entry name" value="Vaccinia Virus protein VP39"/>
    <property type="match status" value="1"/>
</dbReference>
<evidence type="ECO:0000256" key="7">
    <source>
        <dbReference type="ARBA" id="ARBA00022946"/>
    </source>
</evidence>
<dbReference type="InterPro" id="IPR049560">
    <property type="entry name" value="MeTrfase_RsmB-F_NOP2_cat"/>
</dbReference>
<dbReference type="Gramene" id="EFJ05101">
    <property type="protein sequence ID" value="EFJ05101"/>
    <property type="gene ID" value="SELMODRAFT_431844"/>
</dbReference>
<dbReference type="HOGENOM" id="CLU_903918_0_0_1"/>
<dbReference type="Pfam" id="PF01189">
    <property type="entry name" value="Methyltr_RsmB-F"/>
    <property type="match status" value="1"/>
</dbReference>
<keyword evidence="2" id="KW-0698">rRNA processing</keyword>
<evidence type="ECO:0000256" key="1">
    <source>
        <dbReference type="ARBA" id="ARBA00004173"/>
    </source>
</evidence>
<evidence type="ECO:0000313" key="15">
    <source>
        <dbReference type="Proteomes" id="UP000001514"/>
    </source>
</evidence>
<dbReference type="InterPro" id="IPR029063">
    <property type="entry name" value="SAM-dependent_MTases_sf"/>
</dbReference>
<dbReference type="eggNOG" id="KOG2198">
    <property type="taxonomic scope" value="Eukaryota"/>
</dbReference>
<dbReference type="InterPro" id="IPR001678">
    <property type="entry name" value="MeTrfase_RsmB-F_NOP2_dom"/>
</dbReference>
<feature type="region of interest" description="Disordered" evidence="12">
    <location>
        <begin position="1"/>
        <end position="44"/>
    </location>
</feature>
<dbReference type="GO" id="GO:0005762">
    <property type="term" value="C:mitochondrial large ribosomal subunit"/>
    <property type="evidence" value="ECO:0000318"/>
    <property type="project" value="GO_Central"/>
</dbReference>
<dbReference type="OMA" id="XDILTSP"/>
<keyword evidence="4 11" id="KW-0808">Transferase</keyword>
<proteinExistence type="inferred from homology"/>
<keyword evidence="7" id="KW-0809">Transit peptide</keyword>
<name>D8TDZ3_SELML</name>
<evidence type="ECO:0000256" key="12">
    <source>
        <dbReference type="SAM" id="MobiDB-lite"/>
    </source>
</evidence>
<gene>
    <name evidence="14" type="ORF">SELMODRAFT_431844</name>
</gene>
<dbReference type="GO" id="GO:0008173">
    <property type="term" value="F:RNA methyltransferase activity"/>
    <property type="evidence" value="ECO:0007669"/>
    <property type="project" value="InterPro"/>
</dbReference>
<dbReference type="PRINTS" id="PR02008">
    <property type="entry name" value="RCMTFAMILY"/>
</dbReference>
<dbReference type="EMBL" id="GL377737">
    <property type="protein sequence ID" value="EFJ05101.1"/>
    <property type="molecule type" value="Genomic_DNA"/>
</dbReference>
<evidence type="ECO:0000256" key="11">
    <source>
        <dbReference type="PROSITE-ProRule" id="PRU01023"/>
    </source>
</evidence>
<evidence type="ECO:0000256" key="3">
    <source>
        <dbReference type="ARBA" id="ARBA00022603"/>
    </source>
</evidence>
<dbReference type="Gene3D" id="6.20.240.40">
    <property type="match status" value="1"/>
</dbReference>
<dbReference type="AlphaFoldDB" id="D8TDZ3"/>
<reference evidence="14 15" key="1">
    <citation type="journal article" date="2011" name="Science">
        <title>The Selaginella genome identifies genetic changes associated with the evolution of vascular plants.</title>
        <authorList>
            <person name="Banks J.A."/>
            <person name="Nishiyama T."/>
            <person name="Hasebe M."/>
            <person name="Bowman J.L."/>
            <person name="Gribskov M."/>
            <person name="dePamphilis C."/>
            <person name="Albert V.A."/>
            <person name="Aono N."/>
            <person name="Aoyama T."/>
            <person name="Ambrose B.A."/>
            <person name="Ashton N.W."/>
            <person name="Axtell M.J."/>
            <person name="Barker E."/>
            <person name="Barker M.S."/>
            <person name="Bennetzen J.L."/>
            <person name="Bonawitz N.D."/>
            <person name="Chapple C."/>
            <person name="Cheng C."/>
            <person name="Correa L.G."/>
            <person name="Dacre M."/>
            <person name="DeBarry J."/>
            <person name="Dreyer I."/>
            <person name="Elias M."/>
            <person name="Engstrom E.M."/>
            <person name="Estelle M."/>
            <person name="Feng L."/>
            <person name="Finet C."/>
            <person name="Floyd S.K."/>
            <person name="Frommer W.B."/>
            <person name="Fujita T."/>
            <person name="Gramzow L."/>
            <person name="Gutensohn M."/>
            <person name="Harholt J."/>
            <person name="Hattori M."/>
            <person name="Heyl A."/>
            <person name="Hirai T."/>
            <person name="Hiwatashi Y."/>
            <person name="Ishikawa M."/>
            <person name="Iwata M."/>
            <person name="Karol K.G."/>
            <person name="Koehler B."/>
            <person name="Kolukisaoglu U."/>
            <person name="Kubo M."/>
            <person name="Kurata T."/>
            <person name="Lalonde S."/>
            <person name="Li K."/>
            <person name="Li Y."/>
            <person name="Litt A."/>
            <person name="Lyons E."/>
            <person name="Manning G."/>
            <person name="Maruyama T."/>
            <person name="Michael T.P."/>
            <person name="Mikami K."/>
            <person name="Miyazaki S."/>
            <person name="Morinaga S."/>
            <person name="Murata T."/>
            <person name="Mueller-Roeber B."/>
            <person name="Nelson D.R."/>
            <person name="Obara M."/>
            <person name="Oguri Y."/>
            <person name="Olmstead R.G."/>
            <person name="Onodera N."/>
            <person name="Petersen B.L."/>
            <person name="Pils B."/>
            <person name="Prigge M."/>
            <person name="Rensing S.A."/>
            <person name="Riano-Pachon D.M."/>
            <person name="Roberts A.W."/>
            <person name="Sato Y."/>
            <person name="Scheller H.V."/>
            <person name="Schulz B."/>
            <person name="Schulz C."/>
            <person name="Shakirov E.V."/>
            <person name="Shibagaki N."/>
            <person name="Shinohara N."/>
            <person name="Shippen D.E."/>
            <person name="Soerensen I."/>
            <person name="Sotooka R."/>
            <person name="Sugimoto N."/>
            <person name="Sugita M."/>
            <person name="Sumikawa N."/>
            <person name="Tanurdzic M."/>
            <person name="Theissen G."/>
            <person name="Ulvskov P."/>
            <person name="Wakazuki S."/>
            <person name="Weng J.K."/>
            <person name="Willats W.W."/>
            <person name="Wipf D."/>
            <person name="Wolf P.G."/>
            <person name="Yang L."/>
            <person name="Zimmer A.D."/>
            <person name="Zhu Q."/>
            <person name="Mitros T."/>
            <person name="Hellsten U."/>
            <person name="Loque D."/>
            <person name="Otillar R."/>
            <person name="Salamov A."/>
            <person name="Schmutz J."/>
            <person name="Shapiro H."/>
            <person name="Lindquist E."/>
            <person name="Lucas S."/>
            <person name="Rokhsar D."/>
            <person name="Grigoriev I.V."/>
        </authorList>
    </citation>
    <scope>NUCLEOTIDE SEQUENCE [LARGE SCALE GENOMIC DNA]</scope>
</reference>
<comment type="caution">
    <text evidence="11">Lacks conserved residue(s) required for the propagation of feature annotation.</text>
</comment>
<organism evidence="15">
    <name type="scientific">Selaginella moellendorffii</name>
    <name type="common">Spikemoss</name>
    <dbReference type="NCBI Taxonomy" id="88036"/>
    <lineage>
        <taxon>Eukaryota</taxon>
        <taxon>Viridiplantae</taxon>
        <taxon>Streptophyta</taxon>
        <taxon>Embryophyta</taxon>
        <taxon>Tracheophyta</taxon>
        <taxon>Lycopodiopsida</taxon>
        <taxon>Selaginellales</taxon>
        <taxon>Selaginellaceae</taxon>
        <taxon>Selaginella</taxon>
    </lineage>
</organism>
<evidence type="ECO:0000256" key="8">
    <source>
        <dbReference type="ARBA" id="ARBA00023128"/>
    </source>
</evidence>
<dbReference type="GO" id="GO:0003723">
    <property type="term" value="F:RNA binding"/>
    <property type="evidence" value="ECO:0007669"/>
    <property type="project" value="UniProtKB-UniRule"/>
</dbReference>
<dbReference type="OrthoDB" id="427002at2759"/>
<feature type="compositionally biased region" description="Basic residues" evidence="12">
    <location>
        <begin position="28"/>
        <end position="44"/>
    </location>
</feature>
<comment type="subcellular location">
    <subcellularLocation>
        <location evidence="1">Mitochondrion</location>
    </subcellularLocation>
</comment>
<accession>D8TDZ3</accession>
<dbReference type="InParanoid" id="D8TDZ3"/>
<feature type="active site" description="Nucleophile" evidence="11">
    <location>
        <position position="290"/>
    </location>
</feature>
<evidence type="ECO:0000313" key="14">
    <source>
        <dbReference type="EMBL" id="EFJ05101.1"/>
    </source>
</evidence>
<evidence type="ECO:0000256" key="2">
    <source>
        <dbReference type="ARBA" id="ARBA00022552"/>
    </source>
</evidence>
<evidence type="ECO:0000256" key="6">
    <source>
        <dbReference type="ARBA" id="ARBA00022884"/>
    </source>
</evidence>
<keyword evidence="15" id="KW-1185">Reference proteome</keyword>
<dbReference type="GO" id="GO:0031167">
    <property type="term" value="P:rRNA methylation"/>
    <property type="evidence" value="ECO:0000318"/>
    <property type="project" value="GO_Central"/>
</dbReference>
<dbReference type="KEGG" id="smo:SELMODRAFT_431844"/>
<feature type="binding site" evidence="11">
    <location>
        <begin position="165"/>
        <end position="171"/>
    </location>
    <ligand>
        <name>S-adenosyl-L-methionine</name>
        <dbReference type="ChEBI" id="CHEBI:59789"/>
    </ligand>
</feature>
<feature type="binding site" evidence="11">
    <location>
        <position position="237"/>
    </location>
    <ligand>
        <name>S-adenosyl-L-methionine</name>
        <dbReference type="ChEBI" id="CHEBI:59789"/>
    </ligand>
</feature>
<dbReference type="InterPro" id="IPR023267">
    <property type="entry name" value="RCMT"/>
</dbReference>
<evidence type="ECO:0000256" key="10">
    <source>
        <dbReference type="ARBA" id="ARBA00049302"/>
    </source>
</evidence>
<comment type="catalytic activity">
    <reaction evidence="10">
        <text>a cytidine in rRNA + S-adenosyl-L-methionine = a 5-methylcytidine in rRNA + S-adenosyl-L-homocysteine + H(+)</text>
        <dbReference type="Rhea" id="RHEA:61484"/>
        <dbReference type="Rhea" id="RHEA-COMP:15836"/>
        <dbReference type="Rhea" id="RHEA-COMP:15837"/>
        <dbReference type="ChEBI" id="CHEBI:15378"/>
        <dbReference type="ChEBI" id="CHEBI:57856"/>
        <dbReference type="ChEBI" id="CHEBI:59789"/>
        <dbReference type="ChEBI" id="CHEBI:74483"/>
        <dbReference type="ChEBI" id="CHEBI:82748"/>
    </reaction>
</comment>